<reference evidence="3" key="1">
    <citation type="submission" date="2022-10" db="EMBL/GenBank/DDBJ databases">
        <title>Culturing micro-colonial fungi from biological soil crusts in the Mojave desert and describing Neophaeococcomyces mojavensis, and introducing the new genera and species Taxawa tesnikishii.</title>
        <authorList>
            <person name="Kurbessoian T."/>
            <person name="Stajich J.E."/>
        </authorList>
    </citation>
    <scope>NUCLEOTIDE SEQUENCE</scope>
    <source>
        <strain evidence="3">TK_1</strain>
    </source>
</reference>
<dbReference type="EMBL" id="JAPDRL010000027">
    <property type="protein sequence ID" value="KAJ9665550.1"/>
    <property type="molecule type" value="Genomic_DNA"/>
</dbReference>
<sequence>MPRFIRRKQKAVHATNADGTEKTGAGEATAEGTRTQPRKPLKKPPLTHFLCIPLVNDSSRAQLEASLQRFKDDIQGQRTGTSASTSSAHEIPAGSEVGRASRQNAETTESTPTTAAAASTPYPSIAPKAIRPLGTIHLTIGVMSLQSPEKIQEAVSLLRSLDLSSMFHPAGSNSVTSGDVTLGLSTSTIPPSPTPGSEAATSSETNQPEHAKALAGSTTRTHQSGLHEVPSAEGAAGIENCGADAVPATGSSDIHTPARPELSHTLLSAAASDAGPLKVSLRSLEPMQKAQKTSILYAAPDDPDGRLLRLGTELRRAFTDAELMVKDDRPLKLHATVVNTIYAKADGRRGRRRPGKGAPAAEGVGIPEAGSQHADVATTAADPQIASESTETPSTPPSEPSHDPDKEENHTASSHDKGTNAPLDTSSGHGPDARAPLRFDATALVERYKDFVWAERITIAKVAICKMGAKKTLNERGEVINEEYEEIASVALQS</sequence>
<gene>
    <name evidence="3" type="ORF">H2201_004241</name>
</gene>
<evidence type="ECO:0000256" key="1">
    <source>
        <dbReference type="SAM" id="MobiDB-lite"/>
    </source>
</evidence>
<dbReference type="Pfam" id="PF10469">
    <property type="entry name" value="AKAP7_NLS"/>
    <property type="match status" value="1"/>
</dbReference>
<evidence type="ECO:0000313" key="3">
    <source>
        <dbReference type="EMBL" id="KAJ9665550.1"/>
    </source>
</evidence>
<dbReference type="InterPro" id="IPR019510">
    <property type="entry name" value="AKAP7-like_phosphoesterase"/>
</dbReference>
<feature type="compositionally biased region" description="Polar residues" evidence="1">
    <location>
        <begin position="76"/>
        <end position="88"/>
    </location>
</feature>
<evidence type="ECO:0000259" key="2">
    <source>
        <dbReference type="Pfam" id="PF10469"/>
    </source>
</evidence>
<feature type="compositionally biased region" description="Basic and acidic residues" evidence="1">
    <location>
        <begin position="400"/>
        <end position="418"/>
    </location>
</feature>
<feature type="compositionally biased region" description="Basic residues" evidence="1">
    <location>
        <begin position="1"/>
        <end position="11"/>
    </location>
</feature>
<protein>
    <recommendedName>
        <fullName evidence="2">A-kinase anchor protein 7-like phosphoesterase domain-containing protein</fullName>
    </recommendedName>
</protein>
<proteinExistence type="predicted"/>
<dbReference type="Proteomes" id="UP001172684">
    <property type="component" value="Unassembled WGS sequence"/>
</dbReference>
<evidence type="ECO:0000313" key="4">
    <source>
        <dbReference type="Proteomes" id="UP001172684"/>
    </source>
</evidence>
<feature type="region of interest" description="Disordered" evidence="1">
    <location>
        <begin position="1"/>
        <end position="45"/>
    </location>
</feature>
<dbReference type="Gene3D" id="3.90.1140.10">
    <property type="entry name" value="Cyclic phosphodiesterase"/>
    <property type="match status" value="2"/>
</dbReference>
<accession>A0ABQ9NT08</accession>
<feature type="region of interest" description="Disordered" evidence="1">
    <location>
        <begin position="172"/>
        <end position="233"/>
    </location>
</feature>
<keyword evidence="4" id="KW-1185">Reference proteome</keyword>
<feature type="region of interest" description="Disordered" evidence="1">
    <location>
        <begin position="346"/>
        <end position="434"/>
    </location>
</feature>
<feature type="region of interest" description="Disordered" evidence="1">
    <location>
        <begin position="70"/>
        <end position="125"/>
    </location>
</feature>
<organism evidence="3 4">
    <name type="scientific">Coniosporium apollinis</name>
    <dbReference type="NCBI Taxonomy" id="61459"/>
    <lineage>
        <taxon>Eukaryota</taxon>
        <taxon>Fungi</taxon>
        <taxon>Dikarya</taxon>
        <taxon>Ascomycota</taxon>
        <taxon>Pezizomycotina</taxon>
        <taxon>Dothideomycetes</taxon>
        <taxon>Dothideomycetes incertae sedis</taxon>
        <taxon>Coniosporium</taxon>
    </lineage>
</organism>
<feature type="domain" description="A-kinase anchor protein 7-like phosphoesterase" evidence="2">
    <location>
        <begin position="47"/>
        <end position="345"/>
    </location>
</feature>
<name>A0ABQ9NT08_9PEZI</name>
<dbReference type="PANTHER" id="PTHR13360:SF1">
    <property type="entry name" value="ACTIVATING SIGNAL COINTEGRATOR 1 COMPLEX SUBUNIT 1"/>
    <property type="match status" value="1"/>
</dbReference>
<dbReference type="InterPro" id="IPR009210">
    <property type="entry name" value="ASCC1"/>
</dbReference>
<comment type="caution">
    <text evidence="3">The sequence shown here is derived from an EMBL/GenBank/DDBJ whole genome shotgun (WGS) entry which is preliminary data.</text>
</comment>
<dbReference type="PANTHER" id="PTHR13360">
    <property type="entry name" value="ACTIVATING SIGNAL COINTEGRATOR 1 COMPLEX SUBUNIT 1"/>
    <property type="match status" value="1"/>
</dbReference>
<feature type="compositionally biased region" description="Low complexity" evidence="1">
    <location>
        <begin position="105"/>
        <end position="121"/>
    </location>
</feature>